<keyword evidence="4 6" id="KW-0378">Hydrolase</keyword>
<feature type="coiled-coil region" evidence="7">
    <location>
        <begin position="46"/>
        <end position="73"/>
    </location>
</feature>
<dbReference type="Gene3D" id="1.10.287.1040">
    <property type="entry name" value="Exonuclease VII, small subunit"/>
    <property type="match status" value="1"/>
</dbReference>
<dbReference type="AlphaFoldDB" id="A0AAJ5BYR9"/>
<gene>
    <name evidence="6" type="primary">xseB</name>
    <name evidence="8" type="ORF">SAMEA4412673_00157</name>
</gene>
<dbReference type="EMBL" id="LT906468">
    <property type="protein sequence ID" value="SNV36559.1"/>
    <property type="molecule type" value="Genomic_DNA"/>
</dbReference>
<comment type="similarity">
    <text evidence="1 6">Belongs to the XseB family.</text>
</comment>
<comment type="subunit">
    <text evidence="6">Heterooligomer composed of large and small subunits.</text>
</comment>
<comment type="subcellular location">
    <subcellularLocation>
        <location evidence="6">Cytoplasm</location>
    </subcellularLocation>
</comment>
<proteinExistence type="inferred from homology"/>
<reference evidence="8 9" key="1">
    <citation type="submission" date="2017-06" db="EMBL/GenBank/DDBJ databases">
        <authorList>
            <consortium name="Pathogen Informatics"/>
        </authorList>
    </citation>
    <scope>NUCLEOTIDE SEQUENCE [LARGE SCALE GENOMIC DNA]</scope>
    <source>
        <strain evidence="8 9">NCTC12149</strain>
    </source>
</reference>
<dbReference type="InterPro" id="IPR037004">
    <property type="entry name" value="Exonuc_VII_ssu_sf"/>
</dbReference>
<dbReference type="GO" id="GO:0008855">
    <property type="term" value="F:exodeoxyribonuclease VII activity"/>
    <property type="evidence" value="ECO:0007669"/>
    <property type="project" value="UniProtKB-UniRule"/>
</dbReference>
<comment type="function">
    <text evidence="6">Bidirectionally degrades single-stranded DNA into large acid-insoluble oligonucleotides, which are then degraded further into small acid-soluble oligonucleotides.</text>
</comment>
<keyword evidence="7" id="KW-0175">Coiled coil</keyword>
<evidence type="ECO:0000256" key="6">
    <source>
        <dbReference type="HAMAP-Rule" id="MF_00337"/>
    </source>
</evidence>
<organism evidence="8 9">
    <name type="scientific">Sphingobacterium mizutaii</name>
    <dbReference type="NCBI Taxonomy" id="1010"/>
    <lineage>
        <taxon>Bacteria</taxon>
        <taxon>Pseudomonadati</taxon>
        <taxon>Bacteroidota</taxon>
        <taxon>Sphingobacteriia</taxon>
        <taxon>Sphingobacteriales</taxon>
        <taxon>Sphingobacteriaceae</taxon>
        <taxon>Sphingobacterium</taxon>
    </lineage>
</organism>
<dbReference type="HAMAP" id="MF_00337">
    <property type="entry name" value="Exonuc_7_S"/>
    <property type="match status" value="1"/>
</dbReference>
<keyword evidence="3 6" id="KW-0540">Nuclease</keyword>
<dbReference type="InterPro" id="IPR003761">
    <property type="entry name" value="Exonuc_VII_S"/>
</dbReference>
<dbReference type="NCBIfam" id="TIGR01280">
    <property type="entry name" value="xseB"/>
    <property type="match status" value="1"/>
</dbReference>
<evidence type="ECO:0000256" key="2">
    <source>
        <dbReference type="ARBA" id="ARBA00022490"/>
    </source>
</evidence>
<dbReference type="Proteomes" id="UP000215355">
    <property type="component" value="Chromosome 1"/>
</dbReference>
<evidence type="ECO:0000313" key="8">
    <source>
        <dbReference type="EMBL" id="SNV36559.1"/>
    </source>
</evidence>
<name>A0AAJ5BYR9_9SPHI</name>
<dbReference type="GO" id="GO:0006308">
    <property type="term" value="P:DNA catabolic process"/>
    <property type="evidence" value="ECO:0007669"/>
    <property type="project" value="UniProtKB-UniRule"/>
</dbReference>
<protein>
    <recommendedName>
        <fullName evidence="6">Exodeoxyribonuclease 7 small subunit</fullName>
        <ecNumber evidence="6">3.1.11.6</ecNumber>
    </recommendedName>
    <alternativeName>
        <fullName evidence="6">Exodeoxyribonuclease VII small subunit</fullName>
        <shortName evidence="6">Exonuclease VII small subunit</shortName>
    </alternativeName>
</protein>
<evidence type="ECO:0000256" key="3">
    <source>
        <dbReference type="ARBA" id="ARBA00022722"/>
    </source>
</evidence>
<dbReference type="RefSeq" id="WP_093101279.1">
    <property type="nucleotide sequence ID" value="NZ_DAMDLF010000009.1"/>
</dbReference>
<sequence>MENKYSYKDAFEELQLIVSDIESGDIAVDELTAKINRASELLTICKAKLTASEAEVEKLLQKLENENKAGEADFE</sequence>
<dbReference type="GO" id="GO:0005737">
    <property type="term" value="C:cytoplasm"/>
    <property type="evidence" value="ECO:0007669"/>
    <property type="project" value="UniProtKB-SubCell"/>
</dbReference>
<comment type="catalytic activity">
    <reaction evidence="6">
        <text>Exonucleolytic cleavage in either 5'- to 3'- or 3'- to 5'-direction to yield nucleoside 5'-phosphates.</text>
        <dbReference type="EC" id="3.1.11.6"/>
    </reaction>
</comment>
<dbReference type="SUPFAM" id="SSF116842">
    <property type="entry name" value="XseB-like"/>
    <property type="match status" value="1"/>
</dbReference>
<evidence type="ECO:0000256" key="5">
    <source>
        <dbReference type="ARBA" id="ARBA00022839"/>
    </source>
</evidence>
<keyword evidence="2 6" id="KW-0963">Cytoplasm</keyword>
<keyword evidence="5 6" id="KW-0269">Exonuclease</keyword>
<accession>A0AAJ5BYR9</accession>
<evidence type="ECO:0000256" key="1">
    <source>
        <dbReference type="ARBA" id="ARBA00009998"/>
    </source>
</evidence>
<dbReference type="GO" id="GO:0009318">
    <property type="term" value="C:exodeoxyribonuclease VII complex"/>
    <property type="evidence" value="ECO:0007669"/>
    <property type="project" value="UniProtKB-UniRule"/>
</dbReference>
<evidence type="ECO:0000313" key="9">
    <source>
        <dbReference type="Proteomes" id="UP000215355"/>
    </source>
</evidence>
<dbReference type="EC" id="3.1.11.6" evidence="6"/>
<evidence type="ECO:0000256" key="4">
    <source>
        <dbReference type="ARBA" id="ARBA00022801"/>
    </source>
</evidence>
<dbReference type="KEGG" id="smiz:4412673_00157"/>
<dbReference type="Pfam" id="PF02609">
    <property type="entry name" value="Exonuc_VII_S"/>
    <property type="match status" value="1"/>
</dbReference>
<evidence type="ECO:0000256" key="7">
    <source>
        <dbReference type="SAM" id="Coils"/>
    </source>
</evidence>